<organism evidence="7 8">
    <name type="scientific">Cylindrobasidium torrendii FP15055 ss-10</name>
    <dbReference type="NCBI Taxonomy" id="1314674"/>
    <lineage>
        <taxon>Eukaryota</taxon>
        <taxon>Fungi</taxon>
        <taxon>Dikarya</taxon>
        <taxon>Basidiomycota</taxon>
        <taxon>Agaricomycotina</taxon>
        <taxon>Agaricomycetes</taxon>
        <taxon>Agaricomycetidae</taxon>
        <taxon>Agaricales</taxon>
        <taxon>Marasmiineae</taxon>
        <taxon>Physalacriaceae</taxon>
        <taxon>Cylindrobasidium</taxon>
    </lineage>
</organism>
<dbReference type="PANTHER" id="PTHR45658">
    <property type="entry name" value="GATA TRANSCRIPTION FACTOR"/>
    <property type="match status" value="1"/>
</dbReference>
<feature type="compositionally biased region" description="Pro residues" evidence="5">
    <location>
        <begin position="61"/>
        <end position="79"/>
    </location>
</feature>
<dbReference type="PROSITE" id="PS50114">
    <property type="entry name" value="GATA_ZN_FINGER_2"/>
    <property type="match status" value="1"/>
</dbReference>
<dbReference type="SMART" id="SM00401">
    <property type="entry name" value="ZnF_GATA"/>
    <property type="match status" value="1"/>
</dbReference>
<feature type="compositionally biased region" description="Low complexity" evidence="5">
    <location>
        <begin position="14"/>
        <end position="52"/>
    </location>
</feature>
<sequence length="310" mass="35130">MYHSGYEYHPYAADHPYAAAGSPPAPAYGYSFQHQQQQQQPQHTHTTYWQPTPEERRYTSPPEPSPPTYRQPSPEPSPDVSPTASRRQHELPPPSLPSSIDFSKLVESYKYILDSVKPQDLSSLPIDKLWETASYSARLLGSEIERDKENIRQRERAEAAERAQLERERAEERERERRLHEEREQRRREAAEAEAVAAAEAEREAERQRAMSMAKVAKDQLQEAEAIAAAIVAAHTDENGITKLPQVCLGCDATSTPEWRRGPMGPRTLCNACGLVYAKLMKKRTKSPKVNSKDQPSDDSSVCDEEDEHP</sequence>
<keyword evidence="2 4" id="KW-0863">Zinc-finger</keyword>
<name>A0A0D7BIQ0_9AGAR</name>
<proteinExistence type="predicted"/>
<keyword evidence="3" id="KW-0862">Zinc</keyword>
<dbReference type="STRING" id="1314674.A0A0D7BIQ0"/>
<evidence type="ECO:0000256" key="5">
    <source>
        <dbReference type="SAM" id="MobiDB-lite"/>
    </source>
</evidence>
<gene>
    <name evidence="7" type="ORF">CYLTODRAFT_420083</name>
</gene>
<feature type="region of interest" description="Disordered" evidence="5">
    <location>
        <begin position="163"/>
        <end position="189"/>
    </location>
</feature>
<evidence type="ECO:0000256" key="2">
    <source>
        <dbReference type="ARBA" id="ARBA00022771"/>
    </source>
</evidence>
<evidence type="ECO:0000259" key="6">
    <source>
        <dbReference type="PROSITE" id="PS50114"/>
    </source>
</evidence>
<dbReference type="SUPFAM" id="SSF57716">
    <property type="entry name" value="Glucocorticoid receptor-like (DNA-binding domain)"/>
    <property type="match status" value="1"/>
</dbReference>
<evidence type="ECO:0000313" key="8">
    <source>
        <dbReference type="Proteomes" id="UP000054007"/>
    </source>
</evidence>
<protein>
    <recommendedName>
        <fullName evidence="6">GATA-type domain-containing protein</fullName>
    </recommendedName>
</protein>
<dbReference type="Pfam" id="PF00320">
    <property type="entry name" value="GATA"/>
    <property type="match status" value="1"/>
</dbReference>
<feature type="region of interest" description="Disordered" evidence="5">
    <location>
        <begin position="14"/>
        <end position="100"/>
    </location>
</feature>
<dbReference type="Gene3D" id="3.30.50.10">
    <property type="entry name" value="Erythroid Transcription Factor GATA-1, subunit A"/>
    <property type="match status" value="1"/>
</dbReference>
<dbReference type="OrthoDB" id="2162994at2759"/>
<keyword evidence="1" id="KW-0479">Metal-binding</keyword>
<reference evidence="7 8" key="1">
    <citation type="journal article" date="2015" name="Fungal Genet. Biol.">
        <title>Evolution of novel wood decay mechanisms in Agaricales revealed by the genome sequences of Fistulina hepatica and Cylindrobasidium torrendii.</title>
        <authorList>
            <person name="Floudas D."/>
            <person name="Held B.W."/>
            <person name="Riley R."/>
            <person name="Nagy L.G."/>
            <person name="Koehler G."/>
            <person name="Ransdell A.S."/>
            <person name="Younus H."/>
            <person name="Chow J."/>
            <person name="Chiniquy J."/>
            <person name="Lipzen A."/>
            <person name="Tritt A."/>
            <person name="Sun H."/>
            <person name="Haridas S."/>
            <person name="LaButti K."/>
            <person name="Ohm R.A."/>
            <person name="Kues U."/>
            <person name="Blanchette R.A."/>
            <person name="Grigoriev I.V."/>
            <person name="Minto R.E."/>
            <person name="Hibbett D.S."/>
        </authorList>
    </citation>
    <scope>NUCLEOTIDE SEQUENCE [LARGE SCALE GENOMIC DNA]</scope>
    <source>
        <strain evidence="7 8">FP15055 ss-10</strain>
    </source>
</reference>
<feature type="region of interest" description="Disordered" evidence="5">
    <location>
        <begin position="284"/>
        <end position="310"/>
    </location>
</feature>
<dbReference type="GO" id="GO:0008270">
    <property type="term" value="F:zinc ion binding"/>
    <property type="evidence" value="ECO:0007669"/>
    <property type="project" value="UniProtKB-KW"/>
</dbReference>
<dbReference type="InterPro" id="IPR051140">
    <property type="entry name" value="GATA_TF"/>
</dbReference>
<dbReference type="CDD" id="cd00202">
    <property type="entry name" value="ZnF_GATA"/>
    <property type="match status" value="1"/>
</dbReference>
<dbReference type="EMBL" id="KN880473">
    <property type="protein sequence ID" value="KIY70110.1"/>
    <property type="molecule type" value="Genomic_DNA"/>
</dbReference>
<dbReference type="AlphaFoldDB" id="A0A0D7BIQ0"/>
<dbReference type="Proteomes" id="UP000054007">
    <property type="component" value="Unassembled WGS sequence"/>
</dbReference>
<dbReference type="GO" id="GO:0043565">
    <property type="term" value="F:sequence-specific DNA binding"/>
    <property type="evidence" value="ECO:0007669"/>
    <property type="project" value="InterPro"/>
</dbReference>
<evidence type="ECO:0000256" key="3">
    <source>
        <dbReference type="ARBA" id="ARBA00022833"/>
    </source>
</evidence>
<dbReference type="InterPro" id="IPR013088">
    <property type="entry name" value="Znf_NHR/GATA"/>
</dbReference>
<dbReference type="InterPro" id="IPR000679">
    <property type="entry name" value="Znf_GATA"/>
</dbReference>
<evidence type="ECO:0000256" key="1">
    <source>
        <dbReference type="ARBA" id="ARBA00022723"/>
    </source>
</evidence>
<feature type="domain" description="GATA-type" evidence="6">
    <location>
        <begin position="242"/>
        <end position="277"/>
    </location>
</feature>
<accession>A0A0D7BIQ0</accession>
<feature type="compositionally biased region" description="Acidic residues" evidence="5">
    <location>
        <begin position="301"/>
        <end position="310"/>
    </location>
</feature>
<keyword evidence="8" id="KW-1185">Reference proteome</keyword>
<evidence type="ECO:0000313" key="7">
    <source>
        <dbReference type="EMBL" id="KIY70110.1"/>
    </source>
</evidence>
<evidence type="ECO:0000256" key="4">
    <source>
        <dbReference type="PROSITE-ProRule" id="PRU00094"/>
    </source>
</evidence>
<dbReference type="GO" id="GO:0006355">
    <property type="term" value="P:regulation of DNA-templated transcription"/>
    <property type="evidence" value="ECO:0007669"/>
    <property type="project" value="InterPro"/>
</dbReference>